<dbReference type="Gene3D" id="1.10.510.10">
    <property type="entry name" value="Transferase(Phosphotransferase) domain 1"/>
    <property type="match status" value="1"/>
</dbReference>
<keyword evidence="23" id="KW-0325">Glycoprotein</keyword>
<dbReference type="GO" id="GO:0035329">
    <property type="term" value="P:hippo signaling"/>
    <property type="evidence" value="ECO:0007669"/>
    <property type="project" value="TreeGrafter"/>
</dbReference>
<dbReference type="SMART" id="SM00469">
    <property type="entry name" value="WIF"/>
    <property type="match status" value="1"/>
</dbReference>
<dbReference type="GO" id="GO:0005886">
    <property type="term" value="C:plasma membrane"/>
    <property type="evidence" value="ECO:0007669"/>
    <property type="project" value="TreeGrafter"/>
</dbReference>
<keyword evidence="32" id="KW-1185">Reference proteome</keyword>
<protein>
    <recommendedName>
        <fullName evidence="25">Angiomotin-like protein 2</fullName>
        <ecNumber evidence="6">2.7.10.1</ecNumber>
    </recommendedName>
</protein>
<dbReference type="InterPro" id="IPR001245">
    <property type="entry name" value="Ser-Thr/Tyr_kinase_cat_dom"/>
</dbReference>
<evidence type="ECO:0000256" key="4">
    <source>
        <dbReference type="ARBA" id="ARBA00004496"/>
    </source>
</evidence>
<dbReference type="GO" id="GO:0003365">
    <property type="term" value="P:establishment of cell polarity involved in ameboidal cell migration"/>
    <property type="evidence" value="ECO:0007669"/>
    <property type="project" value="TreeGrafter"/>
</dbReference>
<dbReference type="PANTHER" id="PTHR14826:SF3">
    <property type="entry name" value="ANGIOMOTIN-LIKE PROTEIN 2"/>
    <property type="match status" value="1"/>
</dbReference>
<evidence type="ECO:0000259" key="30">
    <source>
        <dbReference type="PROSITE" id="PS50814"/>
    </source>
</evidence>
<dbReference type="Gene3D" id="2.60.40.2170">
    <property type="entry name" value="Wnt, WIF domain"/>
    <property type="match status" value="1"/>
</dbReference>
<keyword evidence="11 28" id="KW-0812">Transmembrane</keyword>
<evidence type="ECO:0000256" key="9">
    <source>
        <dbReference type="ARBA" id="ARBA00022679"/>
    </source>
</evidence>
<evidence type="ECO:0000313" key="31">
    <source>
        <dbReference type="EMBL" id="MBZ3876305.1"/>
    </source>
</evidence>
<feature type="compositionally biased region" description="Low complexity" evidence="27">
    <location>
        <begin position="917"/>
        <end position="933"/>
    </location>
</feature>
<dbReference type="FunFam" id="1.10.510.10:FF:000165">
    <property type="entry name" value="Tyrosine-protein kinase RYK"/>
    <property type="match status" value="1"/>
</dbReference>
<feature type="domain" description="Protein kinase" evidence="29">
    <location>
        <begin position="981"/>
        <end position="1254"/>
    </location>
</feature>
<evidence type="ECO:0000313" key="32">
    <source>
        <dbReference type="Proteomes" id="UP001166674"/>
    </source>
</evidence>
<evidence type="ECO:0000256" key="16">
    <source>
        <dbReference type="ARBA" id="ARBA00022840"/>
    </source>
</evidence>
<evidence type="ECO:0000256" key="18">
    <source>
        <dbReference type="ARBA" id="ARBA00022989"/>
    </source>
</evidence>
<evidence type="ECO:0000256" key="13">
    <source>
        <dbReference type="ARBA" id="ARBA00022741"/>
    </source>
</evidence>
<feature type="region of interest" description="Disordered" evidence="27">
    <location>
        <begin position="163"/>
        <end position="210"/>
    </location>
</feature>
<evidence type="ECO:0000256" key="24">
    <source>
        <dbReference type="ARBA" id="ARBA00023273"/>
    </source>
</evidence>
<keyword evidence="16" id="KW-0067">ATP-binding</keyword>
<evidence type="ECO:0000256" key="11">
    <source>
        <dbReference type="ARBA" id="ARBA00022692"/>
    </source>
</evidence>
<dbReference type="Pfam" id="PF02019">
    <property type="entry name" value="WIF"/>
    <property type="match status" value="1"/>
</dbReference>
<name>A0AA41MQL4_SCICA</name>
<dbReference type="InterPro" id="IPR008266">
    <property type="entry name" value="Tyr_kinase_AS"/>
</dbReference>
<dbReference type="Gene3D" id="3.30.200.20">
    <property type="entry name" value="Phosphorylase Kinase, domain 1"/>
    <property type="match status" value="1"/>
</dbReference>
<comment type="caution">
    <text evidence="31">The sequence shown here is derived from an EMBL/GenBank/DDBJ whole genome shotgun (WGS) entry which is preliminary data.</text>
</comment>
<dbReference type="PROSITE" id="PS50814">
    <property type="entry name" value="WIF"/>
    <property type="match status" value="1"/>
</dbReference>
<dbReference type="GO" id="GO:0030036">
    <property type="term" value="P:actin cytoskeleton organization"/>
    <property type="evidence" value="ECO:0007669"/>
    <property type="project" value="TreeGrafter"/>
</dbReference>
<dbReference type="GO" id="GO:0004714">
    <property type="term" value="F:transmembrane receptor protein tyrosine kinase activity"/>
    <property type="evidence" value="ECO:0007669"/>
    <property type="project" value="UniProtKB-EC"/>
</dbReference>
<feature type="compositionally biased region" description="Polar residues" evidence="27">
    <location>
        <begin position="719"/>
        <end position="733"/>
    </location>
</feature>
<comment type="similarity">
    <text evidence="5">Belongs to the angiomotin family.</text>
</comment>
<feature type="transmembrane region" description="Helical" evidence="28">
    <location>
        <begin position="879"/>
        <end position="901"/>
    </location>
</feature>
<evidence type="ECO:0000256" key="8">
    <source>
        <dbReference type="ARBA" id="ARBA00022553"/>
    </source>
</evidence>
<keyword evidence="15" id="KW-0418">Kinase</keyword>
<dbReference type="PROSITE" id="PS50011">
    <property type="entry name" value="PROTEIN_KINASE_DOM"/>
    <property type="match status" value="1"/>
</dbReference>
<evidence type="ECO:0000256" key="20">
    <source>
        <dbReference type="ARBA" id="ARBA00023136"/>
    </source>
</evidence>
<dbReference type="GO" id="GO:0005923">
    <property type="term" value="C:bicellular tight junction"/>
    <property type="evidence" value="ECO:0007669"/>
    <property type="project" value="TreeGrafter"/>
</dbReference>
<dbReference type="GO" id="GO:0005524">
    <property type="term" value="F:ATP binding"/>
    <property type="evidence" value="ECO:0007669"/>
    <property type="project" value="UniProtKB-KW"/>
</dbReference>
<evidence type="ECO:0000256" key="21">
    <source>
        <dbReference type="ARBA" id="ARBA00023137"/>
    </source>
</evidence>
<dbReference type="EMBL" id="JAATJV010272900">
    <property type="protein sequence ID" value="MBZ3876305.1"/>
    <property type="molecule type" value="Genomic_DNA"/>
</dbReference>
<dbReference type="InterPro" id="IPR009114">
    <property type="entry name" value="Angiomotin"/>
</dbReference>
<keyword evidence="10" id="KW-0879">Wnt signaling pathway</keyword>
<dbReference type="CDD" id="cd05043">
    <property type="entry name" value="PTK_Ryk"/>
    <property type="match status" value="1"/>
</dbReference>
<dbReference type="PANTHER" id="PTHR14826">
    <property type="entry name" value="ANGIOMOTIN"/>
    <property type="match status" value="1"/>
</dbReference>
<reference evidence="31" key="1">
    <citation type="submission" date="2020-03" db="EMBL/GenBank/DDBJ databases">
        <title>Studies in the Genomics of Life Span.</title>
        <authorList>
            <person name="Glass D."/>
        </authorList>
    </citation>
    <scope>NUCLEOTIDE SEQUENCE</scope>
    <source>
        <strain evidence="31">SUZIE</strain>
        <tissue evidence="31">Muscle</tissue>
    </source>
</reference>
<evidence type="ECO:0000256" key="17">
    <source>
        <dbReference type="ARBA" id="ARBA00022949"/>
    </source>
</evidence>
<keyword evidence="14" id="KW-0967">Endosome</keyword>
<evidence type="ECO:0000256" key="26">
    <source>
        <dbReference type="SAM" id="Coils"/>
    </source>
</evidence>
<keyword evidence="17" id="KW-0965">Cell junction</keyword>
<evidence type="ECO:0000256" key="2">
    <source>
        <dbReference type="ARBA" id="ARBA00004172"/>
    </source>
</evidence>
<keyword evidence="8" id="KW-0597">Phosphoprotein</keyword>
<evidence type="ECO:0000256" key="3">
    <source>
        <dbReference type="ARBA" id="ARBA00004188"/>
    </source>
</evidence>
<organism evidence="31 32">
    <name type="scientific">Sciurus carolinensis</name>
    <name type="common">Eastern gray squirrel</name>
    <dbReference type="NCBI Taxonomy" id="30640"/>
    <lineage>
        <taxon>Eukaryota</taxon>
        <taxon>Metazoa</taxon>
        <taxon>Chordata</taxon>
        <taxon>Craniata</taxon>
        <taxon>Vertebrata</taxon>
        <taxon>Euteleostomi</taxon>
        <taxon>Mammalia</taxon>
        <taxon>Eutheria</taxon>
        <taxon>Euarchontoglires</taxon>
        <taxon>Glires</taxon>
        <taxon>Rodentia</taxon>
        <taxon>Sciuromorpha</taxon>
        <taxon>Sciuridae</taxon>
        <taxon>Sciurinae</taxon>
        <taxon>Sciurini</taxon>
        <taxon>Sciurus</taxon>
    </lineage>
</organism>
<dbReference type="PRINTS" id="PR00109">
    <property type="entry name" value="TYRKINASE"/>
</dbReference>
<evidence type="ECO:0000256" key="27">
    <source>
        <dbReference type="SAM" id="MobiDB-lite"/>
    </source>
</evidence>
<evidence type="ECO:0000256" key="6">
    <source>
        <dbReference type="ARBA" id="ARBA00011902"/>
    </source>
</evidence>
<evidence type="ECO:0000256" key="19">
    <source>
        <dbReference type="ARBA" id="ARBA00023054"/>
    </source>
</evidence>
<dbReference type="FunFam" id="2.60.40.2170:FF:000004">
    <property type="entry name" value="tyrosine-protein kinase RYK"/>
    <property type="match status" value="1"/>
</dbReference>
<keyword evidence="20 28" id="KW-0472">Membrane</keyword>
<dbReference type="EC" id="2.7.10.1" evidence="6"/>
<keyword evidence="18 28" id="KW-1133">Transmembrane helix</keyword>
<evidence type="ECO:0000256" key="12">
    <source>
        <dbReference type="ARBA" id="ARBA00022729"/>
    </source>
</evidence>
<gene>
    <name evidence="31" type="ORF">SUZIE_137275</name>
</gene>
<feature type="compositionally biased region" description="Polar residues" evidence="27">
    <location>
        <begin position="171"/>
        <end position="186"/>
    </location>
</feature>
<dbReference type="SUPFAM" id="SSF56112">
    <property type="entry name" value="Protein kinase-like (PK-like)"/>
    <property type="match status" value="1"/>
</dbReference>
<evidence type="ECO:0000256" key="7">
    <source>
        <dbReference type="ARBA" id="ARBA00022490"/>
    </source>
</evidence>
<dbReference type="GO" id="GO:0002102">
    <property type="term" value="C:podosome"/>
    <property type="evidence" value="ECO:0007669"/>
    <property type="project" value="UniProtKB-SubCell"/>
</dbReference>
<keyword evidence="24" id="KW-0966">Cell projection</keyword>
<dbReference type="Proteomes" id="UP001166674">
    <property type="component" value="Unassembled WGS sequence"/>
</dbReference>
<dbReference type="InterPro" id="IPR000719">
    <property type="entry name" value="Prot_kinase_dom"/>
</dbReference>
<keyword evidence="9" id="KW-0808">Transferase</keyword>
<dbReference type="InterPro" id="IPR038677">
    <property type="entry name" value="WIF_sf"/>
</dbReference>
<sequence>MRTLEDSSGTVLHRLIQEQLRYGNLAETRTLLAIQQQALRGGAAAGGSLEILAPEDNQVLQQATRQEPQGQEHQGGEAHLAENTFYRLCSQPSKGEELPTYEEAKAHSQYYAAQQAGSRPQVGDRDPRGAPGGTRRQDEALRELQHGHVRSLSERLLQLSLERNGARAPSHMSSSHSFPQLARSQQGPPPRGSPAEGPEPRGPPPQYPHVVLTHDTTAVTDPRYRARNSPHFQHAEVRILQAQVPPVFLQQQQQYQYLQQPQEHAPPPPPNPAALGHGPLGSLNPPGVGGPASAQASSATSGSAHLAQMEAVLRENAKLQRDNERLQRELESSAEKAGRIEKLESEIQQLSEAHESLTRASSKREALEKTMRNKMDSEMRRLQDFNRDLRERLESANRRLASKTQEAQAGSQDMVAKLLAQSYEQQQEQEKLEREMALLRGAIEDQRRRAELLEQALGNAQGRAARAEEELRKKQAYVEKVERLQQALGQLQAACEKREQLELRLRTRLEQELKALRAQQRQTGTPSSGGSSGGSPELSALRLSEQLREKEEQILALEADMTKWEQKYLEERAMRQFAMDAAATAAAQRDTTLIRHSPQPSPSSSFNEGLLAGGHRHQEMESRLKVLHAQILEKDAVIKVLQQRSRKDPGKATQGSLRPAKSVPSIFAAAAAGTQVWQGLSSSERQADAPTQLTIDRAPLEETVAAAPLPAHTKHGSRDGSTQTDGLPDSTSACLAPEPDGLLGCSSSGQKATSLDSIATSRVQDLSDMVEYKLGFQVDNFVAMDMPQVNISAQGEVPRTLSVFRVELSCTGKVDSEVMILMQLNLTVNSSKNFTVLNFKRRKMCYKKLEEVKTSALDKNTSRTIYDPVHAAPTTSTRVFYISVGVCCAVIFLVAIILAVLHLHSMKRIELDDSISASSSSQGLSQPSTQTTQYLRADTPNNATPITSYPTLRIEKNDLRSVTLLEAKAKVKDIAISRERITLKDVLQEGTFGRIFHGILVDEKDPNKEKPTFVKTVKDQASEIQVTMMLTESCKLRGLHHRNLLPITHVCIEEGEKPMVILPYMNWGNLKLFLRQCKLVEANNPQAISQQDLVHMAIQIACGMSYLARREVIHKDLAARNCVIDDTLQVKITDNALSRDLFPMDYHCLGDNENRPVRWMALESLVNNEFSSASDVWAFGVTLWELMTLGQTPYVDIDPFEMAAYLKDGYRIAQPINCPDELFAVMACCWALDPEERPKFQQLVQCLTEFHAALGAYV</sequence>
<dbReference type="InterPro" id="IPR011009">
    <property type="entry name" value="Kinase-like_dom_sf"/>
</dbReference>
<dbReference type="Pfam" id="PF12240">
    <property type="entry name" value="Angiomotin_C"/>
    <property type="match status" value="1"/>
</dbReference>
<dbReference type="GO" id="GO:0055037">
    <property type="term" value="C:recycling endosome"/>
    <property type="evidence" value="ECO:0007669"/>
    <property type="project" value="UniProtKB-SubCell"/>
</dbReference>
<evidence type="ECO:0000256" key="1">
    <source>
        <dbReference type="ARBA" id="ARBA00004167"/>
    </source>
</evidence>
<dbReference type="InterPro" id="IPR024646">
    <property type="entry name" value="Angiomotin_C"/>
</dbReference>
<keyword evidence="22" id="KW-0675">Receptor</keyword>
<feature type="region of interest" description="Disordered" evidence="27">
    <location>
        <begin position="705"/>
        <end position="735"/>
    </location>
</feature>
<feature type="region of interest" description="Disordered" evidence="27">
    <location>
        <begin position="257"/>
        <end position="304"/>
    </location>
</feature>
<comment type="subcellular location">
    <subcellularLocation>
        <location evidence="3">Cell projection</location>
        <location evidence="3">Podosome</location>
    </subcellularLocation>
    <subcellularLocation>
        <location evidence="4">Cytoplasm</location>
    </subcellularLocation>
    <subcellularLocation>
        <location evidence="1">Membrane</location>
        <topology evidence="1">Single-pass membrane protein</topology>
    </subcellularLocation>
    <subcellularLocation>
        <location evidence="2">Recycling endosome</location>
    </subcellularLocation>
</comment>
<keyword evidence="13" id="KW-0547">Nucleotide-binding</keyword>
<keyword evidence="12" id="KW-0732">Signal</keyword>
<feature type="coiled-coil region" evidence="26">
    <location>
        <begin position="309"/>
        <end position="504"/>
    </location>
</feature>
<proteinExistence type="inferred from homology"/>
<keyword evidence="19 26" id="KW-0175">Coiled coil</keyword>
<feature type="coiled-coil region" evidence="26">
    <location>
        <begin position="540"/>
        <end position="567"/>
    </location>
</feature>
<evidence type="ECO:0000256" key="14">
    <source>
        <dbReference type="ARBA" id="ARBA00022753"/>
    </source>
</evidence>
<dbReference type="InterPro" id="IPR003306">
    <property type="entry name" value="WIF"/>
</dbReference>
<keyword evidence="21" id="KW-0829">Tyrosine-protein kinase</keyword>
<evidence type="ECO:0000256" key="28">
    <source>
        <dbReference type="SAM" id="Phobius"/>
    </source>
</evidence>
<dbReference type="AlphaFoldDB" id="A0AA41MQL4"/>
<accession>A0AA41MQL4</accession>
<dbReference type="GO" id="GO:0001525">
    <property type="term" value="P:angiogenesis"/>
    <property type="evidence" value="ECO:0007669"/>
    <property type="project" value="TreeGrafter"/>
</dbReference>
<evidence type="ECO:0000259" key="29">
    <source>
        <dbReference type="PROSITE" id="PS50011"/>
    </source>
</evidence>
<feature type="region of interest" description="Disordered" evidence="27">
    <location>
        <begin position="517"/>
        <end position="539"/>
    </location>
</feature>
<dbReference type="PROSITE" id="PS00109">
    <property type="entry name" value="PROTEIN_KINASE_TYR"/>
    <property type="match status" value="1"/>
</dbReference>
<keyword evidence="7" id="KW-0963">Cytoplasm</keyword>
<dbReference type="Pfam" id="PF07714">
    <property type="entry name" value="PK_Tyr_Ser-Thr"/>
    <property type="match status" value="1"/>
</dbReference>
<evidence type="ECO:0000256" key="5">
    <source>
        <dbReference type="ARBA" id="ARBA00010300"/>
    </source>
</evidence>
<evidence type="ECO:0000256" key="23">
    <source>
        <dbReference type="ARBA" id="ARBA00023180"/>
    </source>
</evidence>
<evidence type="ECO:0000256" key="25">
    <source>
        <dbReference type="ARBA" id="ARBA00047184"/>
    </source>
</evidence>
<evidence type="ECO:0000256" key="15">
    <source>
        <dbReference type="ARBA" id="ARBA00022777"/>
    </source>
</evidence>
<dbReference type="FunFam" id="3.30.200.20:FF:000218">
    <property type="entry name" value="Tyrosine-protein kinase RYK"/>
    <property type="match status" value="1"/>
</dbReference>
<dbReference type="PRINTS" id="PR01807">
    <property type="entry name" value="ANGIOMOTIN"/>
</dbReference>
<evidence type="ECO:0000256" key="22">
    <source>
        <dbReference type="ARBA" id="ARBA00023170"/>
    </source>
</evidence>
<dbReference type="GO" id="GO:0016055">
    <property type="term" value="P:Wnt signaling pathway"/>
    <property type="evidence" value="ECO:0007669"/>
    <property type="project" value="UniProtKB-KW"/>
</dbReference>
<evidence type="ECO:0000256" key="10">
    <source>
        <dbReference type="ARBA" id="ARBA00022687"/>
    </source>
</evidence>
<dbReference type="GO" id="GO:0030334">
    <property type="term" value="P:regulation of cell migration"/>
    <property type="evidence" value="ECO:0007669"/>
    <property type="project" value="TreeGrafter"/>
</dbReference>
<dbReference type="InterPro" id="IPR051747">
    <property type="entry name" value="Angiomotin-like"/>
</dbReference>
<feature type="region of interest" description="Disordered" evidence="27">
    <location>
        <begin position="917"/>
        <end position="940"/>
    </location>
</feature>
<feature type="region of interest" description="Disordered" evidence="27">
    <location>
        <begin position="110"/>
        <end position="136"/>
    </location>
</feature>
<feature type="domain" description="WIF" evidence="30">
    <location>
        <begin position="693"/>
        <end position="845"/>
    </location>
</feature>
<feature type="compositionally biased region" description="Low complexity" evidence="27">
    <location>
        <begin position="291"/>
        <end position="304"/>
    </location>
</feature>